<accession>A0A2U1CEV5</accession>
<protein>
    <submittedName>
        <fullName evidence="2">Uncharacterized protein</fullName>
    </submittedName>
</protein>
<gene>
    <name evidence="2" type="ORF">C7373_102386</name>
</gene>
<organism evidence="2 3">
    <name type="scientific">Intestinimonas butyriciproducens</name>
    <dbReference type="NCBI Taxonomy" id="1297617"/>
    <lineage>
        <taxon>Bacteria</taxon>
        <taxon>Bacillati</taxon>
        <taxon>Bacillota</taxon>
        <taxon>Clostridia</taxon>
        <taxon>Eubacteriales</taxon>
        <taxon>Intestinimonas</taxon>
    </lineage>
</organism>
<dbReference type="EMBL" id="QEKK01000002">
    <property type="protein sequence ID" value="PVY59401.1"/>
    <property type="molecule type" value="Genomic_DNA"/>
</dbReference>
<feature type="region of interest" description="Disordered" evidence="1">
    <location>
        <begin position="13"/>
        <end position="60"/>
    </location>
</feature>
<proteinExistence type="predicted"/>
<dbReference type="GeneID" id="93229505"/>
<dbReference type="Proteomes" id="UP000245778">
    <property type="component" value="Unassembled WGS sequence"/>
</dbReference>
<reference evidence="2 3" key="1">
    <citation type="submission" date="2018-04" db="EMBL/GenBank/DDBJ databases">
        <title>Genomic Encyclopedia of Type Strains, Phase IV (KMG-IV): sequencing the most valuable type-strain genomes for metagenomic binning, comparative biology and taxonomic classification.</title>
        <authorList>
            <person name="Goeker M."/>
        </authorList>
    </citation>
    <scope>NUCLEOTIDE SEQUENCE [LARGE SCALE GENOMIC DNA]</scope>
    <source>
        <strain evidence="2 3">DSM 26588</strain>
    </source>
</reference>
<name>A0A2U1CEV5_9FIRM</name>
<feature type="compositionally biased region" description="Low complexity" evidence="1">
    <location>
        <begin position="13"/>
        <end position="23"/>
    </location>
</feature>
<sequence length="60" mass="6501">MRDDRRRFDAEIAGALAPELEGAAHSRAHTRRIPPPQQTTKDGGDSPSAKTNLPSAPKRP</sequence>
<evidence type="ECO:0000313" key="3">
    <source>
        <dbReference type="Proteomes" id="UP000245778"/>
    </source>
</evidence>
<evidence type="ECO:0000256" key="1">
    <source>
        <dbReference type="SAM" id="MobiDB-lite"/>
    </source>
</evidence>
<evidence type="ECO:0000313" key="2">
    <source>
        <dbReference type="EMBL" id="PVY59401.1"/>
    </source>
</evidence>
<comment type="caution">
    <text evidence="2">The sequence shown here is derived from an EMBL/GenBank/DDBJ whole genome shotgun (WGS) entry which is preliminary data.</text>
</comment>
<dbReference type="RefSeq" id="WP_129868840.1">
    <property type="nucleotide sequence ID" value="NZ_CALICV010000034.1"/>
</dbReference>
<dbReference type="AlphaFoldDB" id="A0A2U1CEV5"/>